<feature type="compositionally biased region" description="Polar residues" evidence="1">
    <location>
        <begin position="34"/>
        <end position="45"/>
    </location>
</feature>
<organism evidence="2 3">
    <name type="scientific">Trichonephila inaurata madagascariensis</name>
    <dbReference type="NCBI Taxonomy" id="2747483"/>
    <lineage>
        <taxon>Eukaryota</taxon>
        <taxon>Metazoa</taxon>
        <taxon>Ecdysozoa</taxon>
        <taxon>Arthropoda</taxon>
        <taxon>Chelicerata</taxon>
        <taxon>Arachnida</taxon>
        <taxon>Araneae</taxon>
        <taxon>Araneomorphae</taxon>
        <taxon>Entelegynae</taxon>
        <taxon>Araneoidea</taxon>
        <taxon>Nephilidae</taxon>
        <taxon>Trichonephila</taxon>
        <taxon>Trichonephila inaurata</taxon>
    </lineage>
</organism>
<comment type="caution">
    <text evidence="2">The sequence shown here is derived from an EMBL/GenBank/DDBJ whole genome shotgun (WGS) entry which is preliminary data.</text>
</comment>
<feature type="compositionally biased region" description="Basic and acidic residues" evidence="1">
    <location>
        <begin position="24"/>
        <end position="33"/>
    </location>
</feature>
<gene>
    <name evidence="2" type="ORF">TNIN_222921</name>
</gene>
<evidence type="ECO:0000313" key="2">
    <source>
        <dbReference type="EMBL" id="GFY44798.1"/>
    </source>
</evidence>
<sequence length="146" mass="16666">MHQYSIDTENKKIVCAHLCRNADESSRVGEDPRQTTTQNSRCSLNSPLHSAISPILRPGTAQFHAPRWRPCQPIRASYPRLRIELKLSKPPSYFFVPLIEGWPSSPKRSNQEPHSRIKNSFLFPSHSYAPVLRRSCPEREGGVEMS</sequence>
<proteinExistence type="predicted"/>
<keyword evidence="3" id="KW-1185">Reference proteome</keyword>
<evidence type="ECO:0000256" key="1">
    <source>
        <dbReference type="SAM" id="MobiDB-lite"/>
    </source>
</evidence>
<evidence type="ECO:0000313" key="3">
    <source>
        <dbReference type="Proteomes" id="UP000886998"/>
    </source>
</evidence>
<accession>A0A8X6X0P5</accession>
<name>A0A8X6X0P5_9ARAC</name>
<dbReference type="Proteomes" id="UP000886998">
    <property type="component" value="Unassembled WGS sequence"/>
</dbReference>
<dbReference type="EMBL" id="BMAV01004421">
    <property type="protein sequence ID" value="GFY44798.1"/>
    <property type="molecule type" value="Genomic_DNA"/>
</dbReference>
<dbReference type="AlphaFoldDB" id="A0A8X6X0P5"/>
<feature type="region of interest" description="Disordered" evidence="1">
    <location>
        <begin position="24"/>
        <end position="45"/>
    </location>
</feature>
<reference evidence="2" key="1">
    <citation type="submission" date="2020-08" db="EMBL/GenBank/DDBJ databases">
        <title>Multicomponent nature underlies the extraordinary mechanical properties of spider dragline silk.</title>
        <authorList>
            <person name="Kono N."/>
            <person name="Nakamura H."/>
            <person name="Mori M."/>
            <person name="Yoshida Y."/>
            <person name="Ohtoshi R."/>
            <person name="Malay A.D."/>
            <person name="Moran D.A.P."/>
            <person name="Tomita M."/>
            <person name="Numata K."/>
            <person name="Arakawa K."/>
        </authorList>
    </citation>
    <scope>NUCLEOTIDE SEQUENCE</scope>
</reference>
<protein>
    <submittedName>
        <fullName evidence="2">Uncharacterized protein</fullName>
    </submittedName>
</protein>